<comment type="caution">
    <text evidence="2">The sequence shown here is derived from an EMBL/GenBank/DDBJ whole genome shotgun (WGS) entry which is preliminary data.</text>
</comment>
<feature type="region of interest" description="Disordered" evidence="1">
    <location>
        <begin position="1"/>
        <end position="58"/>
    </location>
</feature>
<gene>
    <name evidence="2" type="ORF">CRG98_012221</name>
</gene>
<dbReference type="AlphaFoldDB" id="A0A2I0KFV1"/>
<organism evidence="2 3">
    <name type="scientific">Punica granatum</name>
    <name type="common">Pomegranate</name>
    <dbReference type="NCBI Taxonomy" id="22663"/>
    <lineage>
        <taxon>Eukaryota</taxon>
        <taxon>Viridiplantae</taxon>
        <taxon>Streptophyta</taxon>
        <taxon>Embryophyta</taxon>
        <taxon>Tracheophyta</taxon>
        <taxon>Spermatophyta</taxon>
        <taxon>Magnoliopsida</taxon>
        <taxon>eudicotyledons</taxon>
        <taxon>Gunneridae</taxon>
        <taxon>Pentapetalae</taxon>
        <taxon>rosids</taxon>
        <taxon>malvids</taxon>
        <taxon>Myrtales</taxon>
        <taxon>Lythraceae</taxon>
        <taxon>Punica</taxon>
    </lineage>
</organism>
<proteinExistence type="predicted"/>
<accession>A0A2I0KFV1</accession>
<evidence type="ECO:0000313" key="3">
    <source>
        <dbReference type="Proteomes" id="UP000233551"/>
    </source>
</evidence>
<protein>
    <submittedName>
        <fullName evidence="2">Uncharacterized protein</fullName>
    </submittedName>
</protein>
<reference evidence="2 3" key="1">
    <citation type="submission" date="2017-11" db="EMBL/GenBank/DDBJ databases">
        <title>De-novo sequencing of pomegranate (Punica granatum L.) genome.</title>
        <authorList>
            <person name="Akparov Z."/>
            <person name="Amiraslanov A."/>
            <person name="Hajiyeva S."/>
            <person name="Abbasov M."/>
            <person name="Kaur K."/>
            <person name="Hamwieh A."/>
            <person name="Solovyev V."/>
            <person name="Salamov A."/>
            <person name="Braich B."/>
            <person name="Kosarev P."/>
            <person name="Mahmoud A."/>
            <person name="Hajiyev E."/>
            <person name="Babayeva S."/>
            <person name="Izzatullayeva V."/>
            <person name="Mammadov A."/>
            <person name="Mammadov A."/>
            <person name="Sharifova S."/>
            <person name="Ojaghi J."/>
            <person name="Eynullazada K."/>
            <person name="Bayramov B."/>
            <person name="Abdulazimova A."/>
            <person name="Shahmuradov I."/>
        </authorList>
    </citation>
    <scope>NUCLEOTIDE SEQUENCE [LARGE SCALE GENOMIC DNA]</scope>
    <source>
        <strain evidence="3">cv. AG2017</strain>
        <tissue evidence="2">Leaf</tissue>
    </source>
</reference>
<sequence>MTNGTSERTSEASCLSRGTPEPSQTSFLTGLPGTRSTGEETAPRNLSAHTQGPPGPWNKFQIAFRGSSWAPDRKTIRSREPPPGASNFLDVPFLSTTLASRAITFKGFLITLTLPYEEVVTVREPLHRAQPPFHPSSLYQESKEPNLAPCRGRSRRADLTFSMLPLPLFSSVRRPSRPTESSDSQGHFPDSFLTS</sequence>
<name>A0A2I0KFV1_PUNGR</name>
<dbReference type="Proteomes" id="UP000233551">
    <property type="component" value="Unassembled WGS sequence"/>
</dbReference>
<evidence type="ECO:0000256" key="1">
    <source>
        <dbReference type="SAM" id="MobiDB-lite"/>
    </source>
</evidence>
<keyword evidence="3" id="KW-1185">Reference proteome</keyword>
<evidence type="ECO:0000313" key="2">
    <source>
        <dbReference type="EMBL" id="PKI67384.1"/>
    </source>
</evidence>
<feature type="region of interest" description="Disordered" evidence="1">
    <location>
        <begin position="170"/>
        <end position="195"/>
    </location>
</feature>
<dbReference type="EMBL" id="PGOL01000612">
    <property type="protein sequence ID" value="PKI67384.1"/>
    <property type="molecule type" value="Genomic_DNA"/>
</dbReference>
<feature type="compositionally biased region" description="Polar residues" evidence="1">
    <location>
        <begin position="1"/>
        <end position="13"/>
    </location>
</feature>